<comment type="caution">
    <text evidence="7">The sequence shown here is derived from an EMBL/GenBank/DDBJ whole genome shotgun (WGS) entry which is preliminary data.</text>
</comment>
<organism evidence="7 8">
    <name type="scientific">Arthrobacter ginsengisoli</name>
    <dbReference type="NCBI Taxonomy" id="1356565"/>
    <lineage>
        <taxon>Bacteria</taxon>
        <taxon>Bacillati</taxon>
        <taxon>Actinomycetota</taxon>
        <taxon>Actinomycetes</taxon>
        <taxon>Micrococcales</taxon>
        <taxon>Micrococcaceae</taxon>
        <taxon>Arthrobacter</taxon>
    </lineage>
</organism>
<dbReference type="InterPro" id="IPR001647">
    <property type="entry name" value="HTH_TetR"/>
</dbReference>
<dbReference type="RefSeq" id="WP_310062076.1">
    <property type="nucleotide sequence ID" value="NZ_JAVDVQ010000036.1"/>
</dbReference>
<dbReference type="PANTHER" id="PTHR30055:SF234">
    <property type="entry name" value="HTH-TYPE TRANSCRIPTIONAL REGULATOR BETI"/>
    <property type="match status" value="1"/>
</dbReference>
<protein>
    <submittedName>
        <fullName evidence="7">AcrR family transcriptional regulator</fullName>
    </submittedName>
</protein>
<sequence>MEKGALRTGHTNAATPNAPGSGQTGFRSAVAGTAVRLYAAKGFEATSVEDIARGAGISRSTFFRHFRSKEDVVFADHDELVEQAETFLAGGR</sequence>
<evidence type="ECO:0000313" key="7">
    <source>
        <dbReference type="EMBL" id="MDR7084917.1"/>
    </source>
</evidence>
<gene>
    <name evidence="7" type="ORF">J2X01_004236</name>
</gene>
<evidence type="ECO:0000256" key="4">
    <source>
        <dbReference type="PROSITE-ProRule" id="PRU00335"/>
    </source>
</evidence>
<accession>A0ABU1UI84</accession>
<dbReference type="Pfam" id="PF00440">
    <property type="entry name" value="TetR_N"/>
    <property type="match status" value="1"/>
</dbReference>
<keyword evidence="8" id="KW-1185">Reference proteome</keyword>
<keyword evidence="3" id="KW-0804">Transcription</keyword>
<evidence type="ECO:0000313" key="8">
    <source>
        <dbReference type="Proteomes" id="UP001252243"/>
    </source>
</evidence>
<dbReference type="SUPFAM" id="SSF46689">
    <property type="entry name" value="Homeodomain-like"/>
    <property type="match status" value="1"/>
</dbReference>
<dbReference type="InterPro" id="IPR009057">
    <property type="entry name" value="Homeodomain-like_sf"/>
</dbReference>
<feature type="DNA-binding region" description="H-T-H motif" evidence="4">
    <location>
        <begin position="47"/>
        <end position="66"/>
    </location>
</feature>
<dbReference type="InterPro" id="IPR050109">
    <property type="entry name" value="HTH-type_TetR-like_transc_reg"/>
</dbReference>
<dbReference type="PRINTS" id="PR00455">
    <property type="entry name" value="HTHTETR"/>
</dbReference>
<dbReference type="PANTHER" id="PTHR30055">
    <property type="entry name" value="HTH-TYPE TRANSCRIPTIONAL REGULATOR RUTR"/>
    <property type="match status" value="1"/>
</dbReference>
<dbReference type="Proteomes" id="UP001252243">
    <property type="component" value="Unassembled WGS sequence"/>
</dbReference>
<evidence type="ECO:0000256" key="3">
    <source>
        <dbReference type="ARBA" id="ARBA00023163"/>
    </source>
</evidence>
<feature type="region of interest" description="Disordered" evidence="5">
    <location>
        <begin position="1"/>
        <end position="25"/>
    </location>
</feature>
<keyword evidence="1" id="KW-0805">Transcription regulation</keyword>
<dbReference type="PROSITE" id="PS50977">
    <property type="entry name" value="HTH_TETR_2"/>
    <property type="match status" value="1"/>
</dbReference>
<reference evidence="7 8" key="1">
    <citation type="submission" date="2023-07" db="EMBL/GenBank/DDBJ databases">
        <title>Sorghum-associated microbial communities from plants grown in Nebraska, USA.</title>
        <authorList>
            <person name="Schachtman D."/>
        </authorList>
    </citation>
    <scope>NUCLEOTIDE SEQUENCE [LARGE SCALE GENOMIC DNA]</scope>
    <source>
        <strain evidence="7 8">BE167</strain>
    </source>
</reference>
<proteinExistence type="predicted"/>
<feature type="domain" description="HTH tetR-type" evidence="6">
    <location>
        <begin position="24"/>
        <end position="84"/>
    </location>
</feature>
<keyword evidence="2 4" id="KW-0238">DNA-binding</keyword>
<dbReference type="EMBL" id="JAVDVQ010000036">
    <property type="protein sequence ID" value="MDR7084917.1"/>
    <property type="molecule type" value="Genomic_DNA"/>
</dbReference>
<name>A0ABU1UI84_9MICC</name>
<feature type="compositionally biased region" description="Polar residues" evidence="5">
    <location>
        <begin position="9"/>
        <end position="25"/>
    </location>
</feature>
<evidence type="ECO:0000256" key="2">
    <source>
        <dbReference type="ARBA" id="ARBA00023125"/>
    </source>
</evidence>
<evidence type="ECO:0000259" key="6">
    <source>
        <dbReference type="PROSITE" id="PS50977"/>
    </source>
</evidence>
<evidence type="ECO:0000256" key="5">
    <source>
        <dbReference type="SAM" id="MobiDB-lite"/>
    </source>
</evidence>
<dbReference type="Gene3D" id="1.10.357.10">
    <property type="entry name" value="Tetracycline Repressor, domain 2"/>
    <property type="match status" value="1"/>
</dbReference>
<evidence type="ECO:0000256" key="1">
    <source>
        <dbReference type="ARBA" id="ARBA00023015"/>
    </source>
</evidence>